<proteinExistence type="predicted"/>
<name>A0ABT4TLD3_9ACTN</name>
<reference evidence="2" key="1">
    <citation type="submission" date="2023-01" db="EMBL/GenBank/DDBJ databases">
        <title>Draft genome sequence of Nocardiopsis sp. LSu2-4 isolated from halophytes.</title>
        <authorList>
            <person name="Duangmal K."/>
            <person name="Chantavorakit T."/>
        </authorList>
    </citation>
    <scope>NUCLEOTIDE SEQUENCE</scope>
    <source>
        <strain evidence="2">LSu2-4</strain>
    </source>
</reference>
<gene>
    <name evidence="2" type="ORF">O4U47_10985</name>
</gene>
<evidence type="ECO:0000259" key="1">
    <source>
        <dbReference type="Pfam" id="PF19054"/>
    </source>
</evidence>
<sequence length="70" mass="8073">MKDQFDRLREVASWPRAEVLVIPAATTNHPGLEGGFKLVRVPDSDMVVYQETRQAAVWSWSRNPSTTMWR</sequence>
<evidence type="ECO:0000313" key="2">
    <source>
        <dbReference type="EMBL" id="MDA2805039.1"/>
    </source>
</evidence>
<protein>
    <submittedName>
        <fullName evidence="2">Scr1 family TA system antitoxin-like transcriptional regulator</fullName>
    </submittedName>
</protein>
<evidence type="ECO:0000313" key="3">
    <source>
        <dbReference type="Proteomes" id="UP001165685"/>
    </source>
</evidence>
<dbReference type="Pfam" id="PF19054">
    <property type="entry name" value="DUF5753"/>
    <property type="match status" value="1"/>
</dbReference>
<keyword evidence="3" id="KW-1185">Reference proteome</keyword>
<dbReference type="InterPro" id="IPR043917">
    <property type="entry name" value="DUF5753"/>
</dbReference>
<organism evidence="2 3">
    <name type="scientific">Nocardiopsis suaedae</name>
    <dbReference type="NCBI Taxonomy" id="3018444"/>
    <lineage>
        <taxon>Bacteria</taxon>
        <taxon>Bacillati</taxon>
        <taxon>Actinomycetota</taxon>
        <taxon>Actinomycetes</taxon>
        <taxon>Streptosporangiales</taxon>
        <taxon>Nocardiopsidaceae</taxon>
        <taxon>Nocardiopsis</taxon>
    </lineage>
</organism>
<comment type="caution">
    <text evidence="2">The sequence shown here is derived from an EMBL/GenBank/DDBJ whole genome shotgun (WGS) entry which is preliminary data.</text>
</comment>
<feature type="domain" description="DUF5753" evidence="1">
    <location>
        <begin position="1"/>
        <end position="61"/>
    </location>
</feature>
<accession>A0ABT4TLD3</accession>
<dbReference type="Proteomes" id="UP001165685">
    <property type="component" value="Unassembled WGS sequence"/>
</dbReference>
<dbReference type="RefSeq" id="WP_270677687.1">
    <property type="nucleotide sequence ID" value="NZ_JAQFWP010000016.1"/>
</dbReference>
<dbReference type="EMBL" id="JAQFWP010000016">
    <property type="protein sequence ID" value="MDA2805039.1"/>
    <property type="molecule type" value="Genomic_DNA"/>
</dbReference>